<dbReference type="PROSITE" id="PS51257">
    <property type="entry name" value="PROKAR_LIPOPROTEIN"/>
    <property type="match status" value="1"/>
</dbReference>
<dbReference type="EMBL" id="FOEG01000002">
    <property type="protein sequence ID" value="SEO69282.1"/>
    <property type="molecule type" value="Genomic_DNA"/>
</dbReference>
<gene>
    <name evidence="2" type="ORF">SAMN04488052_102218</name>
</gene>
<evidence type="ECO:0000313" key="2">
    <source>
        <dbReference type="EMBL" id="SEO69282.1"/>
    </source>
</evidence>
<evidence type="ECO:0008006" key="4">
    <source>
        <dbReference type="Google" id="ProtNLM"/>
    </source>
</evidence>
<keyword evidence="3" id="KW-1185">Reference proteome</keyword>
<dbReference type="AlphaFoldDB" id="A0A1H8RSE9"/>
<feature type="chain" id="PRO_5011446059" description="Lipoprotein" evidence="1">
    <location>
        <begin position="21"/>
        <end position="88"/>
    </location>
</feature>
<accession>A0A1H8RSE9</accession>
<proteinExistence type="predicted"/>
<evidence type="ECO:0000313" key="3">
    <source>
        <dbReference type="Proteomes" id="UP000199657"/>
    </source>
</evidence>
<keyword evidence="1" id="KW-0732">Signal</keyword>
<reference evidence="2 3" key="1">
    <citation type="submission" date="2016-10" db="EMBL/GenBank/DDBJ databases">
        <authorList>
            <person name="de Groot N.N."/>
        </authorList>
    </citation>
    <scope>NUCLEOTIDE SEQUENCE [LARGE SCALE GENOMIC DNA]</scope>
    <source>
        <strain evidence="2 3">CGMCC 1.6291</strain>
    </source>
</reference>
<dbReference type="STRING" id="406100.SAMN04488052_102218"/>
<name>A0A1H8RSE9_9GAMM</name>
<feature type="signal peptide" evidence="1">
    <location>
        <begin position="1"/>
        <end position="20"/>
    </location>
</feature>
<evidence type="ECO:0000256" key="1">
    <source>
        <dbReference type="SAM" id="SignalP"/>
    </source>
</evidence>
<protein>
    <recommendedName>
        <fullName evidence="4">Lipoprotein</fullName>
    </recommendedName>
</protein>
<organism evidence="2 3">
    <name type="scientific">Aquisalimonas asiatica</name>
    <dbReference type="NCBI Taxonomy" id="406100"/>
    <lineage>
        <taxon>Bacteria</taxon>
        <taxon>Pseudomonadati</taxon>
        <taxon>Pseudomonadota</taxon>
        <taxon>Gammaproteobacteria</taxon>
        <taxon>Chromatiales</taxon>
        <taxon>Ectothiorhodospiraceae</taxon>
        <taxon>Aquisalimonas</taxon>
    </lineage>
</organism>
<sequence length="88" mass="9726">MKTRALVWLAAIAVSGCATQTGPWEGYEKTSEDAEWVGGYYSGKHPDPEAELIDHCRSGWRAGAPYALQLRHVETDERVTVTCSDVQD</sequence>
<dbReference type="Proteomes" id="UP000199657">
    <property type="component" value="Unassembled WGS sequence"/>
</dbReference>